<feature type="domain" description="Flagella basal body P-ring formation protein FlgA SAF" evidence="2">
    <location>
        <begin position="71"/>
        <end position="163"/>
    </location>
</feature>
<sequence length="167" mass="17436">MVTLFRRLALLSVLCAAPAAAQGFEDLDMLESRLVAALGAGIGEAGGPANPIDRRLKLAACPSPAMFDAPRLGAATINCEPLGWRIRVPLARSASVTLAAAKAEPVIRRGDQVEVIAMGGAFRVSTLAVADEDGSPGERIRLRSDRKSAPIFGQVTEDGRVAVTGFN</sequence>
<dbReference type="GO" id="GO:0044780">
    <property type="term" value="P:bacterial-type flagellum assembly"/>
    <property type="evidence" value="ECO:0007669"/>
    <property type="project" value="InterPro"/>
</dbReference>
<keyword evidence="3" id="KW-0969">Cilium</keyword>
<dbReference type="AlphaFoldDB" id="A0A2U2J675"/>
<keyword evidence="4" id="KW-1185">Reference proteome</keyword>
<dbReference type="RefSeq" id="WP_109271974.1">
    <property type="nucleotide sequence ID" value="NZ_QFFF01000001.1"/>
</dbReference>
<keyword evidence="3" id="KW-0282">Flagellum</keyword>
<organism evidence="3 4">
    <name type="scientific">Allosphingosinicella humi</name>
    <dbReference type="NCBI Taxonomy" id="2068657"/>
    <lineage>
        <taxon>Bacteria</taxon>
        <taxon>Pseudomonadati</taxon>
        <taxon>Pseudomonadota</taxon>
        <taxon>Alphaproteobacteria</taxon>
        <taxon>Sphingomonadales</taxon>
        <taxon>Sphingomonadaceae</taxon>
        <taxon>Allosphingosinicella</taxon>
    </lineage>
</organism>
<dbReference type="PANTHER" id="PTHR36307:SF1">
    <property type="entry name" value="FLAGELLA BASAL BODY P-RING FORMATION PROTEIN FLGA"/>
    <property type="match status" value="1"/>
</dbReference>
<evidence type="ECO:0000313" key="3">
    <source>
        <dbReference type="EMBL" id="PWG03817.1"/>
    </source>
</evidence>
<evidence type="ECO:0000256" key="1">
    <source>
        <dbReference type="SAM" id="SignalP"/>
    </source>
</evidence>
<dbReference type="EMBL" id="QFFF01000001">
    <property type="protein sequence ID" value="PWG03817.1"/>
    <property type="molecule type" value="Genomic_DNA"/>
</dbReference>
<comment type="caution">
    <text evidence="3">The sequence shown here is derived from an EMBL/GenBank/DDBJ whole genome shotgun (WGS) entry which is preliminary data.</text>
</comment>
<dbReference type="Pfam" id="PF13144">
    <property type="entry name" value="ChapFlgA"/>
    <property type="match status" value="1"/>
</dbReference>
<evidence type="ECO:0000259" key="2">
    <source>
        <dbReference type="Pfam" id="PF13144"/>
    </source>
</evidence>
<dbReference type="InterPro" id="IPR017585">
    <property type="entry name" value="SAF_FlgA"/>
</dbReference>
<name>A0A2U2J675_9SPHN</name>
<keyword evidence="3" id="KW-0966">Cell projection</keyword>
<reference evidence="3 4" key="1">
    <citation type="submission" date="2018-05" db="EMBL/GenBank/DDBJ databases">
        <title>Genome of Sphingosinicella humi QZX222.</title>
        <authorList>
            <person name="Qiao Z."/>
            <person name="Wang G."/>
        </authorList>
    </citation>
    <scope>NUCLEOTIDE SEQUENCE [LARGE SCALE GENOMIC DNA]</scope>
    <source>
        <strain evidence="3 4">QZX222</strain>
    </source>
</reference>
<gene>
    <name evidence="3" type="ORF">DF286_03430</name>
</gene>
<dbReference type="Proteomes" id="UP000245916">
    <property type="component" value="Unassembled WGS sequence"/>
</dbReference>
<proteinExistence type="predicted"/>
<keyword evidence="1" id="KW-0732">Signal</keyword>
<evidence type="ECO:0000313" key="4">
    <source>
        <dbReference type="Proteomes" id="UP000245916"/>
    </source>
</evidence>
<protein>
    <submittedName>
        <fullName evidence="3">Flagellar protein</fullName>
    </submittedName>
</protein>
<accession>A0A2U2J675</accession>
<dbReference type="Gene3D" id="2.30.30.760">
    <property type="match status" value="1"/>
</dbReference>
<dbReference type="InterPro" id="IPR039246">
    <property type="entry name" value="Flagellar_FlgA"/>
</dbReference>
<feature type="chain" id="PRO_5015749663" evidence="1">
    <location>
        <begin position="22"/>
        <end position="167"/>
    </location>
</feature>
<dbReference type="OrthoDB" id="7408548at2"/>
<dbReference type="PANTHER" id="PTHR36307">
    <property type="entry name" value="FLAGELLA BASAL BODY P-RING FORMATION PROTEIN FLGA"/>
    <property type="match status" value="1"/>
</dbReference>
<feature type="signal peptide" evidence="1">
    <location>
        <begin position="1"/>
        <end position="21"/>
    </location>
</feature>